<reference evidence="6" key="1">
    <citation type="submission" date="2016-10" db="EMBL/GenBank/DDBJ databases">
        <authorList>
            <person name="Varghese N."/>
            <person name="Submissions S."/>
        </authorList>
    </citation>
    <scope>NUCLEOTIDE SEQUENCE [LARGE SCALE GENOMIC DNA]</scope>
    <source>
        <strain evidence="6">DSM 45237</strain>
    </source>
</reference>
<sequence length="508" mass="53241">MTISALPLTRPHAPAPHTRTCTASDLAAAGLGLRLLGPDDADARVTWVTETEQADPTPHVVRGSLVLTRGRRLRTVADHVAFVHRVGSAGASCVGFGLDGPLRAVPPPVVSAAADAGLAVLAVAAGTPFAAISRYVADQVIHRADCLTASRQAQAQTVLLETVLSTGSVQATVAALSRSLGQHVRVVDPQGGIIAQYPPAHAVATPYDAHHLGARPRGGETRTPIAAGGVPAGYLITPEPPDSADMLHFAVGLIGLELARHAAELSGRRELAGQVIEDIVRRALSQPEAERRLARHGVVAAEPHAVVLGRFADPRRDLSRQVLPLPIDRAENIGLSAHVDGALCLIVPESGDPDEYARMLHAHLVALGGTPHVGAGTMLPGADGLRTSYLEAREGLSRGPGVNPRHALSLSGLLMAQEQPAMAELARECLRPLIEADQRTPANLMGTVRVLIDEDFSIARAAETLVVHRNTVKYRVAQIERLTGLDLSATAGRMQLWLAVAAHPPGGG</sequence>
<dbReference type="InterPro" id="IPR051448">
    <property type="entry name" value="CdaR-like_regulators"/>
</dbReference>
<dbReference type="InterPro" id="IPR025736">
    <property type="entry name" value="PucR_C-HTH_dom"/>
</dbReference>
<dbReference type="Pfam" id="PF07905">
    <property type="entry name" value="PucR"/>
    <property type="match status" value="1"/>
</dbReference>
<feature type="domain" description="Purine catabolism PurC-like" evidence="2">
    <location>
        <begin position="37"/>
        <end position="139"/>
    </location>
</feature>
<dbReference type="PANTHER" id="PTHR33744">
    <property type="entry name" value="CARBOHYDRATE DIACID REGULATOR"/>
    <property type="match status" value="1"/>
</dbReference>
<dbReference type="Gene3D" id="1.10.10.2840">
    <property type="entry name" value="PucR C-terminal helix-turn-helix domain"/>
    <property type="match status" value="1"/>
</dbReference>
<dbReference type="EMBL" id="FNUC01000004">
    <property type="protein sequence ID" value="SEF18858.1"/>
    <property type="molecule type" value="Genomic_DNA"/>
</dbReference>
<feature type="domain" description="PucR C-terminal helix-turn-helix" evidence="3">
    <location>
        <begin position="444"/>
        <end position="502"/>
    </location>
</feature>
<dbReference type="RefSeq" id="WP_069111382.1">
    <property type="nucleotide sequence ID" value="NZ_FNUC01000004.1"/>
</dbReference>
<gene>
    <name evidence="5" type="ORF">SAMN04488561_6929</name>
</gene>
<dbReference type="PANTHER" id="PTHR33744:SF7">
    <property type="entry name" value="PUCR FAMILY TRANSCRIPTIONAL REGULATOR"/>
    <property type="match status" value="1"/>
</dbReference>
<dbReference type="InterPro" id="IPR041522">
    <property type="entry name" value="CdaR_GGDEF"/>
</dbReference>
<evidence type="ECO:0000259" key="2">
    <source>
        <dbReference type="Pfam" id="PF07905"/>
    </source>
</evidence>
<keyword evidence="6" id="KW-1185">Reference proteome</keyword>
<dbReference type="AlphaFoldDB" id="A0A1H5Q091"/>
<organism evidence="5 6">
    <name type="scientific">Jiangella alba</name>
    <dbReference type="NCBI Taxonomy" id="561176"/>
    <lineage>
        <taxon>Bacteria</taxon>
        <taxon>Bacillati</taxon>
        <taxon>Actinomycetota</taxon>
        <taxon>Actinomycetes</taxon>
        <taxon>Jiangellales</taxon>
        <taxon>Jiangellaceae</taxon>
        <taxon>Jiangella</taxon>
    </lineage>
</organism>
<evidence type="ECO:0000256" key="1">
    <source>
        <dbReference type="ARBA" id="ARBA00006754"/>
    </source>
</evidence>
<protein>
    <submittedName>
        <fullName evidence="5">Purine catabolism regulatory protein</fullName>
    </submittedName>
</protein>
<comment type="similarity">
    <text evidence="1">Belongs to the CdaR family.</text>
</comment>
<evidence type="ECO:0000259" key="4">
    <source>
        <dbReference type="Pfam" id="PF17853"/>
    </source>
</evidence>
<dbReference type="OrthoDB" id="8450798at2"/>
<dbReference type="InterPro" id="IPR012914">
    <property type="entry name" value="PucR_dom"/>
</dbReference>
<proteinExistence type="inferred from homology"/>
<evidence type="ECO:0000313" key="6">
    <source>
        <dbReference type="Proteomes" id="UP000181980"/>
    </source>
</evidence>
<dbReference type="InterPro" id="IPR042070">
    <property type="entry name" value="PucR_C-HTH_sf"/>
</dbReference>
<dbReference type="Proteomes" id="UP000181980">
    <property type="component" value="Unassembled WGS sequence"/>
</dbReference>
<evidence type="ECO:0000259" key="3">
    <source>
        <dbReference type="Pfam" id="PF13556"/>
    </source>
</evidence>
<accession>A0A1H5Q091</accession>
<dbReference type="Pfam" id="PF13556">
    <property type="entry name" value="HTH_30"/>
    <property type="match status" value="1"/>
</dbReference>
<dbReference type="STRING" id="561176.SAMN04488561_6929"/>
<dbReference type="Pfam" id="PF17853">
    <property type="entry name" value="GGDEF_2"/>
    <property type="match status" value="1"/>
</dbReference>
<name>A0A1H5Q091_9ACTN</name>
<feature type="domain" description="CdaR GGDEF-like" evidence="4">
    <location>
        <begin position="285"/>
        <end position="396"/>
    </location>
</feature>
<evidence type="ECO:0000313" key="5">
    <source>
        <dbReference type="EMBL" id="SEF18858.1"/>
    </source>
</evidence>